<feature type="transmembrane region" description="Helical" evidence="4">
    <location>
        <begin position="63"/>
        <end position="83"/>
    </location>
</feature>
<evidence type="ECO:0000256" key="4">
    <source>
        <dbReference type="SAM" id="Phobius"/>
    </source>
</evidence>
<dbReference type="GO" id="GO:0016020">
    <property type="term" value="C:membrane"/>
    <property type="evidence" value="ECO:0007669"/>
    <property type="project" value="InterPro"/>
</dbReference>
<feature type="transmembrane region" description="Helical" evidence="4">
    <location>
        <begin position="244"/>
        <end position="265"/>
    </location>
</feature>
<proteinExistence type="predicted"/>
<dbReference type="OrthoDB" id="1728340at2759"/>
<name>A0A9Q0JPX4_9ROSI</name>
<feature type="transmembrane region" description="Helical" evidence="4">
    <location>
        <begin position="336"/>
        <end position="354"/>
    </location>
</feature>
<evidence type="ECO:0000256" key="2">
    <source>
        <dbReference type="ARBA" id="ARBA00022989"/>
    </source>
</evidence>
<evidence type="ECO:0000256" key="3">
    <source>
        <dbReference type="ARBA" id="ARBA00023136"/>
    </source>
</evidence>
<keyword evidence="6" id="KW-1185">Reference proteome</keyword>
<reference evidence="5" key="2">
    <citation type="journal article" date="2023" name="Plants (Basel)">
        <title>Annotation of the Turnera subulata (Passifloraceae) Draft Genome Reveals the S-Locus Evolved after the Divergence of Turneroideae from Passifloroideae in a Stepwise Manner.</title>
        <authorList>
            <person name="Henning P.M."/>
            <person name="Roalson E.H."/>
            <person name="Mir W."/>
            <person name="McCubbin A.G."/>
            <person name="Shore J.S."/>
        </authorList>
    </citation>
    <scope>NUCLEOTIDE SEQUENCE</scope>
    <source>
        <strain evidence="5">F60SS</strain>
    </source>
</reference>
<feature type="transmembrane region" description="Helical" evidence="4">
    <location>
        <begin position="382"/>
        <end position="402"/>
    </location>
</feature>
<dbReference type="EMBL" id="JAKUCV010000894">
    <property type="protein sequence ID" value="KAJ4848505.1"/>
    <property type="molecule type" value="Genomic_DNA"/>
</dbReference>
<dbReference type="Proteomes" id="UP001141552">
    <property type="component" value="Unassembled WGS sequence"/>
</dbReference>
<keyword evidence="1 4" id="KW-0812">Transmembrane</keyword>
<dbReference type="GO" id="GO:0022857">
    <property type="term" value="F:transmembrane transporter activity"/>
    <property type="evidence" value="ECO:0007669"/>
    <property type="project" value="InterPro"/>
</dbReference>
<reference evidence="5" key="1">
    <citation type="submission" date="2022-02" db="EMBL/GenBank/DDBJ databases">
        <authorList>
            <person name="Henning P.M."/>
            <person name="McCubbin A.G."/>
            <person name="Shore J.S."/>
        </authorList>
    </citation>
    <scope>NUCLEOTIDE SEQUENCE</scope>
    <source>
        <strain evidence="5">F60SS</strain>
        <tissue evidence="5">Leaves</tissue>
    </source>
</reference>
<keyword evidence="3 4" id="KW-0472">Membrane</keyword>
<feature type="transmembrane region" description="Helical" evidence="4">
    <location>
        <begin position="285"/>
        <end position="304"/>
    </location>
</feature>
<evidence type="ECO:0000313" key="5">
    <source>
        <dbReference type="EMBL" id="KAJ4848505.1"/>
    </source>
</evidence>
<evidence type="ECO:0008006" key="7">
    <source>
        <dbReference type="Google" id="ProtNLM"/>
    </source>
</evidence>
<organism evidence="5 6">
    <name type="scientific">Turnera subulata</name>
    <dbReference type="NCBI Taxonomy" id="218843"/>
    <lineage>
        <taxon>Eukaryota</taxon>
        <taxon>Viridiplantae</taxon>
        <taxon>Streptophyta</taxon>
        <taxon>Embryophyta</taxon>
        <taxon>Tracheophyta</taxon>
        <taxon>Spermatophyta</taxon>
        <taxon>Magnoliopsida</taxon>
        <taxon>eudicotyledons</taxon>
        <taxon>Gunneridae</taxon>
        <taxon>Pentapetalae</taxon>
        <taxon>rosids</taxon>
        <taxon>fabids</taxon>
        <taxon>Malpighiales</taxon>
        <taxon>Passifloraceae</taxon>
        <taxon>Turnera</taxon>
    </lineage>
</organism>
<accession>A0A9Q0JPX4</accession>
<feature type="transmembrane region" description="Helical" evidence="4">
    <location>
        <begin position="31"/>
        <end position="51"/>
    </location>
</feature>
<sequence length="473" mass="51977">IKVSAKRPGREPKGRPEEGGMAWRHCWYKDVLPFTALIAVECSIVGLNMLIKAASSKGLSNYVFSLYSSAIASLGLLPLLFIFRRSFRLKGPVYIAMFRPLSIAIAAFMSFIFLGDPLHIGWEDADEFVDRMSAKQPLSPPPIPGVVALTGLKTEKEREGGSGQLREMGWRAWWYKDVLPLAALIVVECSQVGLSTIYKAASLKGLSYYVFVFYSYAIGTLTLLVPVLFILRSNRAPVLPSSKFPLFSRICLLGLLGATGDIIGFKGLEYSSPTLSSAMGNLVPAFTFILALILRSSPFWYFALKFDRKQLNFLDGYKQPTSIMERLVLRSSSTQAKIMGTVVSISGALVVTLYKGPIVWPTPSGTQSISLHQSLASSHSNWVIGGLLLATDYVVWSILFVVQKQIMEMYPAELIVVFLFYATATIISAPVCFIAENNLSSWILGPDVKLAAVIYSVSGQPVIILKLKAKLLT</sequence>
<dbReference type="PANTHER" id="PTHR31218">
    <property type="entry name" value="WAT1-RELATED PROTEIN"/>
    <property type="match status" value="1"/>
</dbReference>
<dbReference type="InterPro" id="IPR030184">
    <property type="entry name" value="WAT1-related"/>
</dbReference>
<protein>
    <recommendedName>
        <fullName evidence="7">WAT1-related protein</fullName>
    </recommendedName>
</protein>
<feature type="transmembrane region" description="Helical" evidence="4">
    <location>
        <begin position="208"/>
        <end position="232"/>
    </location>
</feature>
<comment type="caution">
    <text evidence="5">The sequence shown here is derived from an EMBL/GenBank/DDBJ whole genome shotgun (WGS) entry which is preliminary data.</text>
</comment>
<feature type="non-terminal residue" evidence="5">
    <location>
        <position position="1"/>
    </location>
</feature>
<feature type="transmembrane region" description="Helical" evidence="4">
    <location>
        <begin position="95"/>
        <end position="114"/>
    </location>
</feature>
<evidence type="ECO:0000256" key="1">
    <source>
        <dbReference type="ARBA" id="ARBA00022692"/>
    </source>
</evidence>
<keyword evidence="2 4" id="KW-1133">Transmembrane helix</keyword>
<dbReference type="AlphaFoldDB" id="A0A9Q0JPX4"/>
<gene>
    <name evidence="5" type="ORF">Tsubulata_047760</name>
</gene>
<feature type="transmembrane region" description="Helical" evidence="4">
    <location>
        <begin position="414"/>
        <end position="436"/>
    </location>
</feature>
<evidence type="ECO:0000313" key="6">
    <source>
        <dbReference type="Proteomes" id="UP001141552"/>
    </source>
</evidence>